<proteinExistence type="inferred from homology"/>
<dbReference type="CDD" id="cd03225">
    <property type="entry name" value="ABC_cobalt_CbiO_domain1"/>
    <property type="match status" value="1"/>
</dbReference>
<evidence type="ECO:0000256" key="2">
    <source>
        <dbReference type="ARBA" id="ARBA00022448"/>
    </source>
</evidence>
<evidence type="ECO:0000256" key="4">
    <source>
        <dbReference type="ARBA" id="ARBA00022840"/>
    </source>
</evidence>
<dbReference type="Proteomes" id="UP001200430">
    <property type="component" value="Unassembled WGS sequence"/>
</dbReference>
<organism evidence="6 7">
    <name type="scientific">Dethiosulfovibrio marinus</name>
    <dbReference type="NCBI Taxonomy" id="133532"/>
    <lineage>
        <taxon>Bacteria</taxon>
        <taxon>Thermotogati</taxon>
        <taxon>Synergistota</taxon>
        <taxon>Synergistia</taxon>
        <taxon>Synergistales</taxon>
        <taxon>Dethiosulfovibrionaceae</taxon>
        <taxon>Dethiosulfovibrio</taxon>
    </lineage>
</organism>
<sequence length="216" mass="23865">MRSLELTNLSFHYREGAPVLKDLSLSLTDEDRLALTGPNGSGKTTLFRVTMGLLKPQRGYIALDGKEISDDEDWRRLRREVGMVFQDPDDQLFCPTLLEDVAFGPMNMGIKRKEAGELSLSTLLALGIEDLADRPPYSLSGGQKKLGALATVLSMSPSFILLDEPSAGLDDDAVERLITALRNFSGGYLIASHEPDFLRRVTSSEIKIGHPSYREH</sequence>
<keyword evidence="4 6" id="KW-0067">ATP-binding</keyword>
<evidence type="ECO:0000313" key="6">
    <source>
        <dbReference type="EMBL" id="MCF4142462.1"/>
    </source>
</evidence>
<dbReference type="PANTHER" id="PTHR43553:SF24">
    <property type="entry name" value="ENERGY-COUPLING FACTOR TRANSPORTER ATP-BINDING PROTEIN ECFA1"/>
    <property type="match status" value="1"/>
</dbReference>
<dbReference type="InterPro" id="IPR050095">
    <property type="entry name" value="ECF_ABC_transporter_ATP-bd"/>
</dbReference>
<dbReference type="InterPro" id="IPR015856">
    <property type="entry name" value="ABC_transpr_CbiO/EcfA_su"/>
</dbReference>
<evidence type="ECO:0000256" key="3">
    <source>
        <dbReference type="ARBA" id="ARBA00022741"/>
    </source>
</evidence>
<gene>
    <name evidence="6" type="ORF">L2W38_06510</name>
</gene>
<keyword evidence="3" id="KW-0547">Nucleotide-binding</keyword>
<comment type="caution">
    <text evidence="6">The sequence shown here is derived from an EMBL/GenBank/DDBJ whole genome shotgun (WGS) entry which is preliminary data.</text>
</comment>
<keyword evidence="7" id="KW-1185">Reference proteome</keyword>
<reference evidence="6 7" key="1">
    <citation type="submission" date="2022-01" db="EMBL/GenBank/DDBJ databases">
        <title>Dethiosulfovibrio faecalis sp. nov., a novel proteolytic, non-sulfur-reducing bacterium isolated from a marine aquaculture solid waste bioreactor.</title>
        <authorList>
            <person name="Grabowski S."/>
            <person name="Apolinario E."/>
            <person name="Schneider N."/>
            <person name="Marshall C.W."/>
            <person name="Sowers K.R."/>
        </authorList>
    </citation>
    <scope>NUCLEOTIDE SEQUENCE [LARGE SCALE GENOMIC DNA]</scope>
    <source>
        <strain evidence="6 7">DSM 12537</strain>
    </source>
</reference>
<dbReference type="PANTHER" id="PTHR43553">
    <property type="entry name" value="HEAVY METAL TRANSPORTER"/>
    <property type="match status" value="1"/>
</dbReference>
<dbReference type="SUPFAM" id="SSF52540">
    <property type="entry name" value="P-loop containing nucleoside triphosphate hydrolases"/>
    <property type="match status" value="1"/>
</dbReference>
<dbReference type="InterPro" id="IPR003439">
    <property type="entry name" value="ABC_transporter-like_ATP-bd"/>
</dbReference>
<accession>A0ABS9EMQ0</accession>
<keyword evidence="2" id="KW-0813">Transport</keyword>
<feature type="domain" description="ABC transporter" evidence="5">
    <location>
        <begin position="4"/>
        <end position="211"/>
    </location>
</feature>
<evidence type="ECO:0000313" key="7">
    <source>
        <dbReference type="Proteomes" id="UP001200430"/>
    </source>
</evidence>
<name>A0ABS9EMQ0_9BACT</name>
<dbReference type="InterPro" id="IPR027417">
    <property type="entry name" value="P-loop_NTPase"/>
</dbReference>
<dbReference type="RefSeq" id="WP_236099188.1">
    <property type="nucleotide sequence ID" value="NZ_JAKGUD010000005.1"/>
</dbReference>
<dbReference type="GO" id="GO:0005524">
    <property type="term" value="F:ATP binding"/>
    <property type="evidence" value="ECO:0007669"/>
    <property type="project" value="UniProtKB-KW"/>
</dbReference>
<dbReference type="Pfam" id="PF00005">
    <property type="entry name" value="ABC_tran"/>
    <property type="match status" value="1"/>
</dbReference>
<comment type="similarity">
    <text evidence="1">Belongs to the ABC transporter superfamily.</text>
</comment>
<dbReference type="PROSITE" id="PS50893">
    <property type="entry name" value="ABC_TRANSPORTER_2"/>
    <property type="match status" value="1"/>
</dbReference>
<dbReference type="SMART" id="SM00382">
    <property type="entry name" value="AAA"/>
    <property type="match status" value="1"/>
</dbReference>
<evidence type="ECO:0000259" key="5">
    <source>
        <dbReference type="PROSITE" id="PS50893"/>
    </source>
</evidence>
<dbReference type="EMBL" id="JAKGUD010000005">
    <property type="protein sequence ID" value="MCF4142462.1"/>
    <property type="molecule type" value="Genomic_DNA"/>
</dbReference>
<dbReference type="InterPro" id="IPR003593">
    <property type="entry name" value="AAA+_ATPase"/>
</dbReference>
<dbReference type="Gene3D" id="3.40.50.300">
    <property type="entry name" value="P-loop containing nucleotide triphosphate hydrolases"/>
    <property type="match status" value="1"/>
</dbReference>
<protein>
    <submittedName>
        <fullName evidence="6">Energy-coupling factor ABC transporter ATP-binding protein</fullName>
    </submittedName>
</protein>
<evidence type="ECO:0000256" key="1">
    <source>
        <dbReference type="ARBA" id="ARBA00005417"/>
    </source>
</evidence>